<dbReference type="AlphaFoldDB" id="A0A2A4JFU5"/>
<evidence type="ECO:0000313" key="2">
    <source>
        <dbReference type="EMBL" id="PCG70851.1"/>
    </source>
</evidence>
<dbReference type="PANTHER" id="PTHR37685">
    <property type="entry name" value="GEO11136P1-RELATED"/>
    <property type="match status" value="1"/>
</dbReference>
<sequence>MKSFLLVALLAVTAAASVITNEAPQELELDGVPEGFDTPQELQVADADEVVMSELAVIMRMLKLGGDETPFVAPRRGLSLGSILPGDRILSRSTHTRNAVANTVLTQDVRYQGSNAIIVLAVRVNVVGASQGATASVVDGALGRNFITIRLQSARGRGFNYIVEIWGR</sequence>
<proteinExistence type="predicted"/>
<comment type="caution">
    <text evidence="2">The sequence shown here is derived from an EMBL/GenBank/DDBJ whole genome shotgun (WGS) entry which is preliminary data.</text>
</comment>
<name>A0A2A4JFU5_HELVI</name>
<dbReference type="EMBL" id="NWSH01001565">
    <property type="protein sequence ID" value="PCG70851.1"/>
    <property type="molecule type" value="Genomic_DNA"/>
</dbReference>
<keyword evidence="1" id="KW-0732">Signal</keyword>
<gene>
    <name evidence="2" type="ORF">B5V51_2515</name>
</gene>
<protein>
    <submittedName>
        <fullName evidence="2">Uncharacterized protein</fullName>
    </submittedName>
</protein>
<reference evidence="2" key="1">
    <citation type="submission" date="2017-09" db="EMBL/GenBank/DDBJ databases">
        <title>Contemporary evolution of a Lepidopteran species, Heliothis virescens, in response to modern agricultural practices.</title>
        <authorList>
            <person name="Fritz M.L."/>
            <person name="Deyonke A.M."/>
            <person name="Papanicolaou A."/>
            <person name="Micinski S."/>
            <person name="Westbrook J."/>
            <person name="Gould F."/>
        </authorList>
    </citation>
    <scope>NUCLEOTIDE SEQUENCE [LARGE SCALE GENOMIC DNA]</scope>
    <source>
        <strain evidence="2">HvINT-</strain>
        <tissue evidence="2">Whole body</tissue>
    </source>
</reference>
<dbReference type="PANTHER" id="PTHR37685:SF1">
    <property type="entry name" value="GEO11136P1-RELATED"/>
    <property type="match status" value="1"/>
</dbReference>
<dbReference type="InterPro" id="IPR031734">
    <property type="entry name" value="MBF2"/>
</dbReference>
<evidence type="ECO:0000256" key="1">
    <source>
        <dbReference type="SAM" id="SignalP"/>
    </source>
</evidence>
<organism evidence="2">
    <name type="scientific">Heliothis virescens</name>
    <name type="common">Tobacco budworm moth</name>
    <dbReference type="NCBI Taxonomy" id="7102"/>
    <lineage>
        <taxon>Eukaryota</taxon>
        <taxon>Metazoa</taxon>
        <taxon>Ecdysozoa</taxon>
        <taxon>Arthropoda</taxon>
        <taxon>Hexapoda</taxon>
        <taxon>Insecta</taxon>
        <taxon>Pterygota</taxon>
        <taxon>Neoptera</taxon>
        <taxon>Endopterygota</taxon>
        <taxon>Lepidoptera</taxon>
        <taxon>Glossata</taxon>
        <taxon>Ditrysia</taxon>
        <taxon>Noctuoidea</taxon>
        <taxon>Noctuidae</taxon>
        <taxon>Heliothinae</taxon>
        <taxon>Heliothis</taxon>
    </lineage>
</organism>
<accession>A0A2A4JFU5</accession>
<feature type="chain" id="PRO_5012472335" evidence="1">
    <location>
        <begin position="17"/>
        <end position="168"/>
    </location>
</feature>
<dbReference type="Pfam" id="PF15868">
    <property type="entry name" value="MBF2"/>
    <property type="match status" value="1"/>
</dbReference>
<feature type="signal peptide" evidence="1">
    <location>
        <begin position="1"/>
        <end position="16"/>
    </location>
</feature>